<comment type="caution">
    <text evidence="2">The sequence shown here is derived from an EMBL/GenBank/DDBJ whole genome shotgun (WGS) entry which is preliminary data.</text>
</comment>
<dbReference type="Gene3D" id="3.10.180.10">
    <property type="entry name" value="2,3-Dihydroxybiphenyl 1,2-Dioxygenase, domain 1"/>
    <property type="match status" value="2"/>
</dbReference>
<dbReference type="Pfam" id="PF18029">
    <property type="entry name" value="Glyoxalase_6"/>
    <property type="match status" value="2"/>
</dbReference>
<dbReference type="InParanoid" id="A0A545AM10"/>
<feature type="domain" description="Glyoxalase-like" evidence="1">
    <location>
        <begin position="128"/>
        <end position="231"/>
    </location>
</feature>
<dbReference type="PANTHER" id="PTHR35908:SF1">
    <property type="entry name" value="CONSERVED PROTEIN"/>
    <property type="match status" value="1"/>
</dbReference>
<protein>
    <recommendedName>
        <fullName evidence="1">Glyoxalase-like domain-containing protein</fullName>
    </recommendedName>
</protein>
<dbReference type="InterPro" id="IPR041581">
    <property type="entry name" value="Glyoxalase_6"/>
</dbReference>
<sequence>MPNAEFRDLVVDAPENGAEELSRFWARVLSTAFTKVPSGWLVEARSDQPHATQIWVNPVSEPRVGKTRVHLDLRLPEPDPSPLVVLGARIVTEPDVDPWWVLTDPDGNVFCGFPPRETPPARIAPFELIVDCRDAAAQASWWAAQVGGTVHEAKEKGYAWIEGASGFPWDDWVFDPVPEGKTVKNRLHWDVTLAGTDPEPLIAAGATLLRSPDDDIYWWILQDPEGNEFCAFPRESA</sequence>
<dbReference type="EMBL" id="VIRS01000019">
    <property type="protein sequence ID" value="TQS42321.1"/>
    <property type="molecule type" value="Genomic_DNA"/>
</dbReference>
<evidence type="ECO:0000313" key="3">
    <source>
        <dbReference type="Proteomes" id="UP000317982"/>
    </source>
</evidence>
<dbReference type="OrthoDB" id="5524593at2"/>
<name>A0A545AM10_9ACTN</name>
<dbReference type="AlphaFoldDB" id="A0A545AM10"/>
<reference evidence="2 3" key="1">
    <citation type="submission" date="2019-07" db="EMBL/GenBank/DDBJ databases">
        <title>Cryptosporangium phraense sp. nov., isolated from plant litter.</title>
        <authorList>
            <person name="Suriyachadkun C."/>
        </authorList>
    </citation>
    <scope>NUCLEOTIDE SEQUENCE [LARGE SCALE GENOMIC DNA]</scope>
    <source>
        <strain evidence="2 3">A-T 5661</strain>
    </source>
</reference>
<feature type="domain" description="Glyoxalase-like" evidence="1">
    <location>
        <begin position="9"/>
        <end position="111"/>
    </location>
</feature>
<dbReference type="PANTHER" id="PTHR35908">
    <property type="entry name" value="HYPOTHETICAL FUSION PROTEIN"/>
    <property type="match status" value="1"/>
</dbReference>
<accession>A0A545AM10</accession>
<organism evidence="2 3">
    <name type="scientific">Cryptosporangium phraense</name>
    <dbReference type="NCBI Taxonomy" id="2593070"/>
    <lineage>
        <taxon>Bacteria</taxon>
        <taxon>Bacillati</taxon>
        <taxon>Actinomycetota</taxon>
        <taxon>Actinomycetes</taxon>
        <taxon>Cryptosporangiales</taxon>
        <taxon>Cryptosporangiaceae</taxon>
        <taxon>Cryptosporangium</taxon>
    </lineage>
</organism>
<gene>
    <name evidence="2" type="ORF">FL583_25705</name>
</gene>
<dbReference type="InterPro" id="IPR029068">
    <property type="entry name" value="Glyas_Bleomycin-R_OHBP_Dase"/>
</dbReference>
<keyword evidence="3" id="KW-1185">Reference proteome</keyword>
<dbReference type="Proteomes" id="UP000317982">
    <property type="component" value="Unassembled WGS sequence"/>
</dbReference>
<evidence type="ECO:0000313" key="2">
    <source>
        <dbReference type="EMBL" id="TQS42321.1"/>
    </source>
</evidence>
<proteinExistence type="predicted"/>
<evidence type="ECO:0000259" key="1">
    <source>
        <dbReference type="Pfam" id="PF18029"/>
    </source>
</evidence>
<dbReference type="RefSeq" id="WP_142707378.1">
    <property type="nucleotide sequence ID" value="NZ_VIRS01000019.1"/>
</dbReference>